<name>A0AAV5W1C4_9BILA</name>
<dbReference type="InterPro" id="IPR011009">
    <property type="entry name" value="Kinase-like_dom_sf"/>
</dbReference>
<dbReference type="GO" id="GO:0004672">
    <property type="term" value="F:protein kinase activity"/>
    <property type="evidence" value="ECO:0007669"/>
    <property type="project" value="InterPro"/>
</dbReference>
<protein>
    <recommendedName>
        <fullName evidence="3">Protein kinase domain-containing protein</fullName>
    </recommendedName>
</protein>
<dbReference type="InterPro" id="IPR000719">
    <property type="entry name" value="Prot_kinase_dom"/>
</dbReference>
<dbReference type="Proteomes" id="UP001432322">
    <property type="component" value="Unassembled WGS sequence"/>
</dbReference>
<dbReference type="InterPro" id="IPR050117">
    <property type="entry name" value="MAPK"/>
</dbReference>
<sequence length="183" mass="21572">MTRYPETMNYRAIETLSFGDFTAPHNEKADIWSIGAILYEMLTGQILFEGNHSLIKALEFCGPVPENVLQQIDHKMSREFLRKKSQNFVRVDFINKLSSECRPWLKEEIEKNSEELRDFIDRTLVFDQEIRMSVDEALAHDFLSEVREIEKETIASQSIVDVGETSIEEWKRRIWEFIQTNHV</sequence>
<dbReference type="PROSITE" id="PS50011">
    <property type="entry name" value="PROTEIN_KINASE_DOM"/>
    <property type="match status" value="1"/>
</dbReference>
<evidence type="ECO:0000313" key="4">
    <source>
        <dbReference type="EMBL" id="GMT25699.1"/>
    </source>
</evidence>
<gene>
    <name evidence="4" type="ORF">PFISCL1PPCAC_16996</name>
</gene>
<keyword evidence="2" id="KW-0067">ATP-binding</keyword>
<evidence type="ECO:0000259" key="3">
    <source>
        <dbReference type="PROSITE" id="PS50011"/>
    </source>
</evidence>
<evidence type="ECO:0000256" key="1">
    <source>
        <dbReference type="ARBA" id="ARBA00022741"/>
    </source>
</evidence>
<dbReference type="GO" id="GO:0005524">
    <property type="term" value="F:ATP binding"/>
    <property type="evidence" value="ECO:0007669"/>
    <property type="project" value="UniProtKB-KW"/>
</dbReference>
<keyword evidence="5" id="KW-1185">Reference proteome</keyword>
<dbReference type="Gene3D" id="1.10.510.10">
    <property type="entry name" value="Transferase(Phosphotransferase) domain 1"/>
    <property type="match status" value="1"/>
</dbReference>
<comment type="caution">
    <text evidence="4">The sequence shown here is derived from an EMBL/GenBank/DDBJ whole genome shotgun (WGS) entry which is preliminary data.</text>
</comment>
<dbReference type="Pfam" id="PF00069">
    <property type="entry name" value="Pkinase"/>
    <property type="match status" value="1"/>
</dbReference>
<evidence type="ECO:0000313" key="5">
    <source>
        <dbReference type="Proteomes" id="UP001432322"/>
    </source>
</evidence>
<dbReference type="AlphaFoldDB" id="A0AAV5W1C4"/>
<proteinExistence type="predicted"/>
<dbReference type="SUPFAM" id="SSF56112">
    <property type="entry name" value="Protein kinase-like (PK-like)"/>
    <property type="match status" value="1"/>
</dbReference>
<dbReference type="EMBL" id="BTSY01000004">
    <property type="protein sequence ID" value="GMT25699.1"/>
    <property type="molecule type" value="Genomic_DNA"/>
</dbReference>
<dbReference type="PANTHER" id="PTHR24055">
    <property type="entry name" value="MITOGEN-ACTIVATED PROTEIN KINASE"/>
    <property type="match status" value="1"/>
</dbReference>
<organism evidence="4 5">
    <name type="scientific">Pristionchus fissidentatus</name>
    <dbReference type="NCBI Taxonomy" id="1538716"/>
    <lineage>
        <taxon>Eukaryota</taxon>
        <taxon>Metazoa</taxon>
        <taxon>Ecdysozoa</taxon>
        <taxon>Nematoda</taxon>
        <taxon>Chromadorea</taxon>
        <taxon>Rhabditida</taxon>
        <taxon>Rhabditina</taxon>
        <taxon>Diplogasteromorpha</taxon>
        <taxon>Diplogasteroidea</taxon>
        <taxon>Neodiplogasteridae</taxon>
        <taxon>Pristionchus</taxon>
    </lineage>
</organism>
<accession>A0AAV5W1C4</accession>
<reference evidence="4" key="1">
    <citation type="submission" date="2023-10" db="EMBL/GenBank/DDBJ databases">
        <title>Genome assembly of Pristionchus species.</title>
        <authorList>
            <person name="Yoshida K."/>
            <person name="Sommer R.J."/>
        </authorList>
    </citation>
    <scope>NUCLEOTIDE SEQUENCE</scope>
    <source>
        <strain evidence="4">RS5133</strain>
    </source>
</reference>
<feature type="domain" description="Protein kinase" evidence="3">
    <location>
        <begin position="1"/>
        <end position="143"/>
    </location>
</feature>
<evidence type="ECO:0000256" key="2">
    <source>
        <dbReference type="ARBA" id="ARBA00022840"/>
    </source>
</evidence>
<keyword evidence="1" id="KW-0547">Nucleotide-binding</keyword>